<feature type="region of interest" description="Disordered" evidence="1">
    <location>
        <begin position="1"/>
        <end position="30"/>
    </location>
</feature>
<organism evidence="2 3">
    <name type="scientific">Enterococcus cecorum</name>
    <dbReference type="NCBI Taxonomy" id="44008"/>
    <lineage>
        <taxon>Bacteria</taxon>
        <taxon>Bacillati</taxon>
        <taxon>Bacillota</taxon>
        <taxon>Bacilli</taxon>
        <taxon>Lactobacillales</taxon>
        <taxon>Enterococcaceae</taxon>
        <taxon>Enterococcus</taxon>
    </lineage>
</organism>
<name>A0AAW8TPQ4_9ENTE</name>
<dbReference type="SUPFAM" id="SSF103084">
    <property type="entry name" value="Holliday junction resolvase RusA"/>
    <property type="match status" value="1"/>
</dbReference>
<protein>
    <submittedName>
        <fullName evidence="2">RusA family crossover junction endodeoxyribonuclease</fullName>
    </submittedName>
</protein>
<dbReference type="EMBL" id="JARQBI010000024">
    <property type="protein sequence ID" value="MDT2797396.1"/>
    <property type="molecule type" value="Genomic_DNA"/>
</dbReference>
<dbReference type="Proteomes" id="UP001255696">
    <property type="component" value="Unassembled WGS sequence"/>
</dbReference>
<reference evidence="2" key="1">
    <citation type="submission" date="2023-03" db="EMBL/GenBank/DDBJ databases">
        <authorList>
            <person name="Shen W."/>
            <person name="Cai J."/>
        </authorList>
    </citation>
    <scope>NUCLEOTIDE SEQUENCE</scope>
    <source>
        <strain evidence="2">B245-2</strain>
    </source>
</reference>
<accession>A0AAW8TPQ4</accession>
<feature type="compositionally biased region" description="Basic and acidic residues" evidence="1">
    <location>
        <begin position="75"/>
        <end position="94"/>
    </location>
</feature>
<dbReference type="GO" id="GO:0006281">
    <property type="term" value="P:DNA repair"/>
    <property type="evidence" value="ECO:0007669"/>
    <property type="project" value="InterPro"/>
</dbReference>
<gene>
    <name evidence="2" type="ORF">P7H47_09120</name>
</gene>
<sequence length="138" mass="15941">MEIRFTIPGEPVPQGRPRATSRGGFTRMYDPPASREYKKLVKVYASKNRPDKLLEGYVEVELYIYKRSLKSFSKKKQEEAEQGKLRPKTKPDADNYAKGILDAMKGIIWQDDGQVTDLIARKYYSERPRVEVAIRAID</sequence>
<dbReference type="RefSeq" id="WP_311898141.1">
    <property type="nucleotide sequence ID" value="NZ_JARQBI010000024.1"/>
</dbReference>
<dbReference type="GO" id="GO:0006310">
    <property type="term" value="P:DNA recombination"/>
    <property type="evidence" value="ECO:0007669"/>
    <property type="project" value="InterPro"/>
</dbReference>
<dbReference type="InterPro" id="IPR008822">
    <property type="entry name" value="Endonuclease_RusA-like"/>
</dbReference>
<dbReference type="InterPro" id="IPR036614">
    <property type="entry name" value="RusA-like_sf"/>
</dbReference>
<dbReference type="Pfam" id="PF05866">
    <property type="entry name" value="RusA"/>
    <property type="match status" value="1"/>
</dbReference>
<feature type="region of interest" description="Disordered" evidence="1">
    <location>
        <begin position="72"/>
        <end position="94"/>
    </location>
</feature>
<dbReference type="GO" id="GO:0000287">
    <property type="term" value="F:magnesium ion binding"/>
    <property type="evidence" value="ECO:0007669"/>
    <property type="project" value="InterPro"/>
</dbReference>
<evidence type="ECO:0000313" key="3">
    <source>
        <dbReference type="Proteomes" id="UP001255696"/>
    </source>
</evidence>
<evidence type="ECO:0000313" key="2">
    <source>
        <dbReference type="EMBL" id="MDT2797396.1"/>
    </source>
</evidence>
<dbReference type="AlphaFoldDB" id="A0AAW8TPQ4"/>
<comment type="caution">
    <text evidence="2">The sequence shown here is derived from an EMBL/GenBank/DDBJ whole genome shotgun (WGS) entry which is preliminary data.</text>
</comment>
<dbReference type="Gene3D" id="3.30.1330.70">
    <property type="entry name" value="Holliday junction resolvase RusA"/>
    <property type="match status" value="1"/>
</dbReference>
<proteinExistence type="predicted"/>
<evidence type="ECO:0000256" key="1">
    <source>
        <dbReference type="SAM" id="MobiDB-lite"/>
    </source>
</evidence>